<gene>
    <name evidence="2" type="ORF">VP01_68g3</name>
</gene>
<keyword evidence="1" id="KW-0472">Membrane</keyword>
<keyword evidence="1" id="KW-1133">Transmembrane helix</keyword>
<proteinExistence type="predicted"/>
<feature type="transmembrane region" description="Helical" evidence="1">
    <location>
        <begin position="409"/>
        <end position="438"/>
    </location>
</feature>
<name>A0A0L6UF34_9BASI</name>
<evidence type="ECO:0000313" key="2">
    <source>
        <dbReference type="EMBL" id="KNZ46842.1"/>
    </source>
</evidence>
<accession>A0A0L6UF34</accession>
<evidence type="ECO:0000256" key="1">
    <source>
        <dbReference type="SAM" id="Phobius"/>
    </source>
</evidence>
<keyword evidence="1" id="KW-0812">Transmembrane</keyword>
<dbReference type="AlphaFoldDB" id="A0A0L6UF34"/>
<reference evidence="2 3" key="1">
    <citation type="submission" date="2015-08" db="EMBL/GenBank/DDBJ databases">
        <title>Next Generation Sequencing and Analysis of the Genome of Puccinia sorghi L Schw, the Causal Agent of Maize Common Rust.</title>
        <authorList>
            <person name="Rochi L."/>
            <person name="Burguener G."/>
            <person name="Darino M."/>
            <person name="Turjanski A."/>
            <person name="Kreff E."/>
            <person name="Dieguez M.J."/>
            <person name="Sacco F."/>
        </authorList>
    </citation>
    <scope>NUCLEOTIDE SEQUENCE [LARGE SCALE GENOMIC DNA]</scope>
    <source>
        <strain evidence="2 3">RO10H11247</strain>
    </source>
</reference>
<keyword evidence="3" id="KW-1185">Reference proteome</keyword>
<protein>
    <submittedName>
        <fullName evidence="2">Uncharacterized protein</fullName>
    </submittedName>
</protein>
<dbReference type="EMBL" id="LAVV01012272">
    <property type="protein sequence ID" value="KNZ46842.1"/>
    <property type="molecule type" value="Genomic_DNA"/>
</dbReference>
<comment type="caution">
    <text evidence="2">The sequence shown here is derived from an EMBL/GenBank/DDBJ whole genome shotgun (WGS) entry which is preliminary data.</text>
</comment>
<feature type="transmembrane region" description="Helical" evidence="1">
    <location>
        <begin position="594"/>
        <end position="611"/>
    </location>
</feature>
<organism evidence="2 3">
    <name type="scientific">Puccinia sorghi</name>
    <dbReference type="NCBI Taxonomy" id="27349"/>
    <lineage>
        <taxon>Eukaryota</taxon>
        <taxon>Fungi</taxon>
        <taxon>Dikarya</taxon>
        <taxon>Basidiomycota</taxon>
        <taxon>Pucciniomycotina</taxon>
        <taxon>Pucciniomycetes</taxon>
        <taxon>Pucciniales</taxon>
        <taxon>Pucciniaceae</taxon>
        <taxon>Puccinia</taxon>
    </lineage>
</organism>
<evidence type="ECO:0000313" key="3">
    <source>
        <dbReference type="Proteomes" id="UP000037035"/>
    </source>
</evidence>
<sequence>MKKKKEDTCRTATEYLCSNLRRVKGGVSRMRRSSKDSEAGRTSLCEFVCGKQEGRQQLIRRQRRSLSLRHTRIAVSRGCSHIEKSVGCRPSFLRSTARVQRTQIHSYVSLKNGRAWHQRRSLESPYVVRLFIFLYAKREREMLPRDKASRSSACPFMYLRAQEPCFNASSARASPGEHVPVVCPHPCRRRRFNPMLNQWVLHELHKARLLFFLFSLSLKMISPARIELDGPYMMRGRVRFFSWPQSHPNMETSLVNLLSRWPLAQSSAPRCFFCLGKAAYWIIVEFSAPPRDPSVLFATPSILPRSRVSAHQRAFFSRVFFCKPNQYNVHSSDSSRNPQERRSPISSTSYLSRQIMCSTSSIHHIPPRHQYNFLAHIPFFIPSLTVHSSSNFPPSLQLLKSLAFPYPCLFLFSLLRLCCFLYLSSYFLLTFQICLIIIEMRPFPYLASPQSETPARNSLAESHARVSKVPISSIRCHCMEFSQFILSSNKRIRVRPSCGWLKQRMTELMERQRTMALGNIFLLTFMSPPKQDAGHGKRWKMASQLSLPAPIADWPLQTASIPNLIIIGAHSDFPCCLQFVFSLQYPSKHSLPSAFMNLVVEILLLLILFSINNISFNYHSSIVAYEPLNSSYFLFILVS</sequence>
<dbReference type="VEuPathDB" id="FungiDB:VP01_68g3"/>
<dbReference type="Proteomes" id="UP000037035">
    <property type="component" value="Unassembled WGS sequence"/>
</dbReference>